<organism evidence="1 2">
    <name type="scientific">Enterocloster citroniae</name>
    <dbReference type="NCBI Taxonomy" id="358743"/>
    <lineage>
        <taxon>Bacteria</taxon>
        <taxon>Bacillati</taxon>
        <taxon>Bacillota</taxon>
        <taxon>Clostridia</taxon>
        <taxon>Lachnospirales</taxon>
        <taxon>Lachnospiraceae</taxon>
        <taxon>Enterocloster</taxon>
    </lineage>
</organism>
<dbReference type="Proteomes" id="UP000708338">
    <property type="component" value="Unassembled WGS sequence"/>
</dbReference>
<name>A0AA41FBJ2_9FIRM</name>
<evidence type="ECO:0000313" key="2">
    <source>
        <dbReference type="Proteomes" id="UP000708338"/>
    </source>
</evidence>
<reference evidence="1" key="1">
    <citation type="journal article" date="2021" name="Gut Microbes">
        <title>A synthetic consortium of 100 gut commensals modulates the composition and function in a colon model of the microbiome of elderly subjects.</title>
        <authorList>
            <person name="Perez M."/>
            <person name="Ntemiri A."/>
            <person name="Tan H."/>
            <person name="Harris H.M.B."/>
            <person name="Roager H.M."/>
            <person name="Ribiere C."/>
            <person name="O'Toole P.W."/>
        </authorList>
    </citation>
    <scope>NUCLEOTIDE SEQUENCE</scope>
    <source>
        <strain evidence="1">MCC335</strain>
    </source>
</reference>
<comment type="caution">
    <text evidence="1">The sequence shown here is derived from an EMBL/GenBank/DDBJ whole genome shotgun (WGS) entry which is preliminary data.</text>
</comment>
<protein>
    <submittedName>
        <fullName evidence="1">Uncharacterized protein</fullName>
    </submittedName>
</protein>
<dbReference type="AlphaFoldDB" id="A0AA41FBJ2"/>
<accession>A0AA41FBJ2</accession>
<proteinExistence type="predicted"/>
<dbReference type="EMBL" id="WQPS01000004">
    <property type="protein sequence ID" value="MBT9808699.1"/>
    <property type="molecule type" value="Genomic_DNA"/>
</dbReference>
<evidence type="ECO:0000313" key="1">
    <source>
        <dbReference type="EMBL" id="MBT9808699.1"/>
    </source>
</evidence>
<dbReference type="RefSeq" id="WP_215629967.1">
    <property type="nucleotide sequence ID" value="NZ_WQPS01000004.1"/>
</dbReference>
<gene>
    <name evidence="1" type="ORF">GPL26_03455</name>
</gene>
<sequence>MKRDKPFPPHTRFDYYECYENIALENLFPYQFNLGIKDRLDLQDQLAGIGLEVTQGIDPNQREIESLFTKIIYDGKADTAKLEKKIEKLGGNERAVF</sequence>